<name>A0A2B4SLJ0_STYPI</name>
<evidence type="ECO:0000259" key="5">
    <source>
        <dbReference type="PROSITE" id="PS50222"/>
    </source>
</evidence>
<dbReference type="SMART" id="SM00054">
    <property type="entry name" value="EFh"/>
    <property type="match status" value="2"/>
</dbReference>
<dbReference type="InterPro" id="IPR011992">
    <property type="entry name" value="EF-hand-dom_pair"/>
</dbReference>
<feature type="compositionally biased region" description="Polar residues" evidence="4">
    <location>
        <begin position="40"/>
        <end position="53"/>
    </location>
</feature>
<gene>
    <name evidence="6" type="primary">WDY</name>
    <name evidence="6" type="ORF">AWC38_SpisGene5225</name>
</gene>
<dbReference type="CDD" id="cd00051">
    <property type="entry name" value="EFh"/>
    <property type="match status" value="1"/>
</dbReference>
<evidence type="ECO:0000256" key="1">
    <source>
        <dbReference type="ARBA" id="ARBA00014901"/>
    </source>
</evidence>
<dbReference type="InterPro" id="IPR018247">
    <property type="entry name" value="EF_Hand_1_Ca_BS"/>
</dbReference>
<dbReference type="InterPro" id="IPR015943">
    <property type="entry name" value="WD40/YVTN_repeat-like_dom_sf"/>
</dbReference>
<evidence type="ECO:0000256" key="2">
    <source>
        <dbReference type="ARBA" id="ARBA00022737"/>
    </source>
</evidence>
<protein>
    <recommendedName>
        <fullName evidence="1">WD repeat-containing protein on Y chromosome</fullName>
    </recommendedName>
</protein>
<feature type="region of interest" description="Disordered" evidence="4">
    <location>
        <begin position="1"/>
        <end position="67"/>
    </location>
</feature>
<organism evidence="6 7">
    <name type="scientific">Stylophora pistillata</name>
    <name type="common">Smooth cauliflower coral</name>
    <dbReference type="NCBI Taxonomy" id="50429"/>
    <lineage>
        <taxon>Eukaryota</taxon>
        <taxon>Metazoa</taxon>
        <taxon>Cnidaria</taxon>
        <taxon>Anthozoa</taxon>
        <taxon>Hexacorallia</taxon>
        <taxon>Scleractinia</taxon>
        <taxon>Astrocoeniina</taxon>
        <taxon>Pocilloporidae</taxon>
        <taxon>Stylophora</taxon>
    </lineage>
</organism>
<dbReference type="InterPro" id="IPR001680">
    <property type="entry name" value="WD40_rpt"/>
</dbReference>
<keyword evidence="3" id="KW-0106">Calcium</keyword>
<feature type="domain" description="EF-hand" evidence="5">
    <location>
        <begin position="115"/>
        <end position="150"/>
    </location>
</feature>
<dbReference type="InterPro" id="IPR002048">
    <property type="entry name" value="EF_hand_dom"/>
</dbReference>
<dbReference type="InterPro" id="IPR036322">
    <property type="entry name" value="WD40_repeat_dom_sf"/>
</dbReference>
<dbReference type="PANTHER" id="PTHR44324:SF6">
    <property type="entry name" value="EF-HAND CALCIUM BINDING DOMAIN 8"/>
    <property type="match status" value="1"/>
</dbReference>
<dbReference type="SUPFAM" id="SSF50978">
    <property type="entry name" value="WD40 repeat-like"/>
    <property type="match status" value="1"/>
</dbReference>
<dbReference type="Gene3D" id="2.130.10.10">
    <property type="entry name" value="YVTN repeat-like/Quinoprotein amine dehydrogenase"/>
    <property type="match status" value="1"/>
</dbReference>
<sequence>MDEEEANDPLTFSPLEDEDNEELSDDDDGSTSSSEDAERNNNTTEQQKTSRTASKTEHKPTKPTMVKLEDQMNNENLEMLQKIFEEADEDGGGGLDMDEFRMAMIKTMAGKGEVPDDNQLAIIFMKVDANCDGTVDWEEFCSYMLLETQLKDVMSSEDREMEFPIPAREIPSSHRDTITRITYLPKLSHGTDDPTDSNGGRYVSVSKEGTLHFWNMDLHPQKTLSLGHEGKASKNVWITDCVVLPNVKKLALSTADSEIAFYDCAATSFDKQYVICSLDYCVLTMDYWCSSTKSNVGILLCGDAGGSVICLKLKFNAMTGCLFDMNLGQQIPSGIRLGFHQNLIKMIYCLVKRNTKLTP</sequence>
<dbReference type="Proteomes" id="UP000225706">
    <property type="component" value="Unassembled WGS sequence"/>
</dbReference>
<dbReference type="SMART" id="SM00320">
    <property type="entry name" value="WD40"/>
    <property type="match status" value="2"/>
</dbReference>
<dbReference type="PROSITE" id="PS50222">
    <property type="entry name" value="EF_HAND_2"/>
    <property type="match status" value="2"/>
</dbReference>
<proteinExistence type="predicted"/>
<evidence type="ECO:0000313" key="7">
    <source>
        <dbReference type="Proteomes" id="UP000225706"/>
    </source>
</evidence>
<dbReference type="Gene3D" id="1.10.238.10">
    <property type="entry name" value="EF-hand"/>
    <property type="match status" value="1"/>
</dbReference>
<accession>A0A2B4SLJ0</accession>
<reference evidence="7" key="1">
    <citation type="journal article" date="2017" name="bioRxiv">
        <title>Comparative analysis of the genomes of Stylophora pistillata and Acropora digitifera provides evidence for extensive differences between species of corals.</title>
        <authorList>
            <person name="Voolstra C.R."/>
            <person name="Li Y."/>
            <person name="Liew Y.J."/>
            <person name="Baumgarten S."/>
            <person name="Zoccola D."/>
            <person name="Flot J.-F."/>
            <person name="Tambutte S."/>
            <person name="Allemand D."/>
            <person name="Aranda M."/>
        </authorList>
    </citation>
    <scope>NUCLEOTIDE SEQUENCE [LARGE SCALE GENOMIC DNA]</scope>
</reference>
<dbReference type="AlphaFoldDB" id="A0A2B4SLJ0"/>
<dbReference type="SUPFAM" id="SSF47473">
    <property type="entry name" value="EF-hand"/>
    <property type="match status" value="1"/>
</dbReference>
<dbReference type="InterPro" id="IPR051242">
    <property type="entry name" value="WD-EF-hand_domain"/>
</dbReference>
<dbReference type="OrthoDB" id="5980302at2759"/>
<evidence type="ECO:0000313" key="6">
    <source>
        <dbReference type="EMBL" id="PFX29989.1"/>
    </source>
</evidence>
<keyword evidence="2" id="KW-0677">Repeat</keyword>
<keyword evidence="7" id="KW-1185">Reference proteome</keyword>
<dbReference type="PROSITE" id="PS00018">
    <property type="entry name" value="EF_HAND_1"/>
    <property type="match status" value="1"/>
</dbReference>
<dbReference type="PANTHER" id="PTHR44324">
    <property type="entry name" value="WD40 REPEAT DOMAIN 95"/>
    <property type="match status" value="1"/>
</dbReference>
<evidence type="ECO:0000256" key="4">
    <source>
        <dbReference type="SAM" id="MobiDB-lite"/>
    </source>
</evidence>
<dbReference type="EMBL" id="LSMT01000057">
    <property type="protein sequence ID" value="PFX29989.1"/>
    <property type="molecule type" value="Genomic_DNA"/>
</dbReference>
<evidence type="ECO:0000256" key="3">
    <source>
        <dbReference type="ARBA" id="ARBA00022837"/>
    </source>
</evidence>
<dbReference type="Pfam" id="PF13499">
    <property type="entry name" value="EF-hand_7"/>
    <property type="match status" value="1"/>
</dbReference>
<dbReference type="GO" id="GO:0005509">
    <property type="term" value="F:calcium ion binding"/>
    <property type="evidence" value="ECO:0007669"/>
    <property type="project" value="InterPro"/>
</dbReference>
<feature type="compositionally biased region" description="Acidic residues" evidence="4">
    <location>
        <begin position="15"/>
        <end position="29"/>
    </location>
</feature>
<feature type="domain" description="EF-hand" evidence="5">
    <location>
        <begin position="75"/>
        <end position="110"/>
    </location>
</feature>
<comment type="caution">
    <text evidence="6">The sequence shown here is derived from an EMBL/GenBank/DDBJ whole genome shotgun (WGS) entry which is preliminary data.</text>
</comment>